<keyword evidence="2" id="KW-1185">Reference proteome</keyword>
<comment type="caution">
    <text evidence="1">The sequence shown here is derived from an EMBL/GenBank/DDBJ whole genome shotgun (WGS) entry which is preliminary data.</text>
</comment>
<dbReference type="AlphaFoldDB" id="A0A841QJR2"/>
<name>A0A841QJR2_9PROT</name>
<evidence type="ECO:0000313" key="1">
    <source>
        <dbReference type="EMBL" id="MBB6458363.1"/>
    </source>
</evidence>
<protein>
    <submittedName>
        <fullName evidence="1">Uncharacterized protein</fullName>
    </submittedName>
</protein>
<dbReference type="RefSeq" id="WP_166116480.1">
    <property type="nucleotide sequence ID" value="NZ_BAABDB010000031.1"/>
</dbReference>
<proteinExistence type="predicted"/>
<dbReference type="EMBL" id="JACHIE010000018">
    <property type="protein sequence ID" value="MBB6458363.1"/>
    <property type="molecule type" value="Genomic_DNA"/>
</dbReference>
<organism evidence="1 2">
    <name type="scientific">Acetobacter lovaniensis</name>
    <dbReference type="NCBI Taxonomy" id="104100"/>
    <lineage>
        <taxon>Bacteria</taxon>
        <taxon>Pseudomonadati</taxon>
        <taxon>Pseudomonadota</taxon>
        <taxon>Alphaproteobacteria</taxon>
        <taxon>Acetobacterales</taxon>
        <taxon>Acetobacteraceae</taxon>
        <taxon>Acetobacter</taxon>
    </lineage>
</organism>
<dbReference type="Proteomes" id="UP000578000">
    <property type="component" value="Unassembled WGS sequence"/>
</dbReference>
<accession>A0A841QJR2</accession>
<sequence>MKGSKRICSLGMNMTLRALHDARLTRLTLDWQSGLLSFHLVTGEGPVILTAQRVRNLECPRLHPWGPSVSVNEITTCALEEELRLQVEMQSGDIIEVICADFNLQQALVETDR</sequence>
<gene>
    <name evidence="1" type="ORF">HNR55_002970</name>
</gene>
<reference evidence="1 2" key="1">
    <citation type="submission" date="2020-08" db="EMBL/GenBank/DDBJ databases">
        <title>Genomic Encyclopedia of Type Strains, Phase IV (KMG-IV): sequencing the most valuable type-strain genomes for metagenomic binning, comparative biology and taxonomic classification.</title>
        <authorList>
            <person name="Goeker M."/>
        </authorList>
    </citation>
    <scope>NUCLEOTIDE SEQUENCE [LARGE SCALE GENOMIC DNA]</scope>
    <source>
        <strain evidence="1 2">DSM 4491</strain>
    </source>
</reference>
<evidence type="ECO:0000313" key="2">
    <source>
        <dbReference type="Proteomes" id="UP000578000"/>
    </source>
</evidence>